<dbReference type="Proteomes" id="UP000011721">
    <property type="component" value="Chromosome"/>
</dbReference>
<reference evidence="4" key="1">
    <citation type="journal article" date="2013" name="Stand. Genomic Sci.">
        <title>Complete genome sequence of Desulfocapsa sulfexigens, a marine deltaproteobacterium specialized in disproportionating inorganic sulfur compounds.</title>
        <authorList>
            <person name="Finster K.W."/>
            <person name="Kjeldsen K.U."/>
            <person name="Kube M."/>
            <person name="Reinhardt R."/>
            <person name="Mussmann M."/>
            <person name="Amann R."/>
            <person name="Schreiber L."/>
        </authorList>
    </citation>
    <scope>NUCLEOTIDE SEQUENCE [LARGE SCALE GENOMIC DNA]</scope>
    <source>
        <strain evidence="4">DSM 10523 / SB164P1</strain>
    </source>
</reference>
<dbReference type="SUPFAM" id="SSF55073">
    <property type="entry name" value="Nucleotide cyclase"/>
    <property type="match status" value="1"/>
</dbReference>
<dbReference type="PATRIC" id="fig|1167006.5.peg.1521"/>
<evidence type="ECO:0000259" key="1">
    <source>
        <dbReference type="PROSITE" id="PS50006"/>
    </source>
</evidence>
<dbReference type="InterPro" id="IPR000253">
    <property type="entry name" value="FHA_dom"/>
</dbReference>
<dbReference type="SMART" id="SM00240">
    <property type="entry name" value="FHA"/>
    <property type="match status" value="1"/>
</dbReference>
<dbReference type="GO" id="GO:0009190">
    <property type="term" value="P:cyclic nucleotide biosynthetic process"/>
    <property type="evidence" value="ECO:0007669"/>
    <property type="project" value="InterPro"/>
</dbReference>
<evidence type="ECO:0000313" key="4">
    <source>
        <dbReference type="Proteomes" id="UP000011721"/>
    </source>
</evidence>
<evidence type="ECO:0000313" key="3">
    <source>
        <dbReference type="EMBL" id="AGF77940.1"/>
    </source>
</evidence>
<gene>
    <name evidence="3" type="ordered locus">UWK_01380</name>
</gene>
<dbReference type="CDD" id="cd00060">
    <property type="entry name" value="FHA"/>
    <property type="match status" value="1"/>
</dbReference>
<dbReference type="Pfam" id="PF00498">
    <property type="entry name" value="FHA"/>
    <property type="match status" value="1"/>
</dbReference>
<dbReference type="SUPFAM" id="SSF49879">
    <property type="entry name" value="SMAD/FHA domain"/>
    <property type="match status" value="1"/>
</dbReference>
<dbReference type="SMART" id="SM00044">
    <property type="entry name" value="CYCc"/>
    <property type="match status" value="1"/>
</dbReference>
<dbReference type="Pfam" id="PF00211">
    <property type="entry name" value="Guanylate_cyc"/>
    <property type="match status" value="1"/>
</dbReference>
<dbReference type="PROSITE" id="PS50006">
    <property type="entry name" value="FHA_DOMAIN"/>
    <property type="match status" value="1"/>
</dbReference>
<feature type="domain" description="Guanylate cyclase" evidence="2">
    <location>
        <begin position="29"/>
        <end position="142"/>
    </location>
</feature>
<dbReference type="InterPro" id="IPR001054">
    <property type="entry name" value="A/G_cyclase"/>
</dbReference>
<dbReference type="PANTHER" id="PTHR43081:SF1">
    <property type="entry name" value="ADENYLATE CYCLASE, TERMINAL-DIFFERENTIATION SPECIFIC"/>
    <property type="match status" value="1"/>
</dbReference>
<dbReference type="eggNOG" id="COG1716">
    <property type="taxonomic scope" value="Bacteria"/>
</dbReference>
<dbReference type="GO" id="GO:0035556">
    <property type="term" value="P:intracellular signal transduction"/>
    <property type="evidence" value="ECO:0007669"/>
    <property type="project" value="InterPro"/>
</dbReference>
<dbReference type="Gene3D" id="3.30.70.1230">
    <property type="entry name" value="Nucleotide cyclase"/>
    <property type="match status" value="1"/>
</dbReference>
<dbReference type="InterPro" id="IPR050697">
    <property type="entry name" value="Adenylyl/Guanylyl_Cyclase_3/4"/>
</dbReference>
<dbReference type="AlphaFoldDB" id="M1PE14"/>
<feature type="domain" description="FHA" evidence="1">
    <location>
        <begin position="235"/>
        <end position="279"/>
    </location>
</feature>
<dbReference type="PANTHER" id="PTHR43081">
    <property type="entry name" value="ADENYLATE CYCLASE, TERMINAL-DIFFERENTIATION SPECIFIC-RELATED"/>
    <property type="match status" value="1"/>
</dbReference>
<dbReference type="CDD" id="cd07302">
    <property type="entry name" value="CHD"/>
    <property type="match status" value="1"/>
</dbReference>
<evidence type="ECO:0000259" key="2">
    <source>
        <dbReference type="PROSITE" id="PS50125"/>
    </source>
</evidence>
<dbReference type="KEGG" id="dsf:UWK_01380"/>
<accession>M1PE14</accession>
<organism evidence="3 4">
    <name type="scientific">Desulfocapsa sulfexigens (strain DSM 10523 / SB164P1)</name>
    <dbReference type="NCBI Taxonomy" id="1167006"/>
    <lineage>
        <taxon>Bacteria</taxon>
        <taxon>Pseudomonadati</taxon>
        <taxon>Thermodesulfobacteriota</taxon>
        <taxon>Desulfobulbia</taxon>
        <taxon>Desulfobulbales</taxon>
        <taxon>Desulfocapsaceae</taxon>
        <taxon>Desulfocapsa</taxon>
    </lineage>
</organism>
<dbReference type="HOGENOM" id="CLU_080930_0_0_7"/>
<protein>
    <submittedName>
        <fullName evidence="3">Family 3 adenylate cyclase</fullName>
    </submittedName>
</protein>
<proteinExistence type="predicted"/>
<dbReference type="EMBL" id="CP003985">
    <property type="protein sequence ID" value="AGF77940.1"/>
    <property type="molecule type" value="Genomic_DNA"/>
</dbReference>
<dbReference type="PROSITE" id="PS50125">
    <property type="entry name" value="GUANYLATE_CYCLASE_2"/>
    <property type="match status" value="1"/>
</dbReference>
<dbReference type="eggNOG" id="COG2114">
    <property type="taxonomic scope" value="Bacteria"/>
</dbReference>
<dbReference type="OrthoDB" id="9801841at2"/>
<dbReference type="Gene3D" id="2.60.200.20">
    <property type="match status" value="1"/>
</dbReference>
<dbReference type="InterPro" id="IPR008984">
    <property type="entry name" value="SMAD_FHA_dom_sf"/>
</dbReference>
<name>M1PE14_DESSD</name>
<sequence>MSVADACSYVPLCVFLQKSEANADKKNLVILFADIVGSTRLYENLGNEKARELTSHCLDLVSDVITGNKGTVIKTIGDEVMCVFSAIDKAAETAILIQEKVSVSNDYLDVRLQMKVGFHMGDVIIEKDDVFGDAVNVAARMVAQAKADQIITTSETLRELPPALRATARQLKEVHIHGKDKCIQLCELTWGEVSDLTVVGRLSDFGNNCVTESCTTMNLCFQGVEIKVSQENPQVTFGRGDTNTVVVDGLMVSRRHALVEWRSSGVFYLVDQSTNGIYLLAEDKKKRFVHRDEIQLKNSGFFWLSKETFPDSLQAVRYTEKRQLN</sequence>
<dbReference type="GO" id="GO:0004016">
    <property type="term" value="F:adenylate cyclase activity"/>
    <property type="evidence" value="ECO:0007669"/>
    <property type="project" value="UniProtKB-ARBA"/>
</dbReference>
<keyword evidence="4" id="KW-1185">Reference proteome</keyword>
<dbReference type="STRING" id="1167006.UWK_01380"/>
<dbReference type="InterPro" id="IPR029787">
    <property type="entry name" value="Nucleotide_cyclase"/>
</dbReference>